<sequence>MHIVFKQIKLVGLATVLFFLVANSFAQSEASRWKAQFTVGINSPSSNGFVTGFEGKSVNFPTIQLGVQRMFKPQYGVKLDYGFNRLEQDSGSPYFKINYSRINAQFVYDITPIANFLPPHLGVVAHAGPGFSMVKPLSGYSENNTSFLNAMAGLEFHYTVSRTLSVFFDTSYIYGFSSEFSPISDGFGSFNGNLFTATVGVSVSLSGCYYCD</sequence>
<keyword evidence="5" id="KW-1185">Reference proteome</keyword>
<keyword evidence="1 2" id="KW-0732">Signal</keyword>
<evidence type="ECO:0000259" key="3">
    <source>
        <dbReference type="Pfam" id="PF13505"/>
    </source>
</evidence>
<dbReference type="SUPFAM" id="SSF56925">
    <property type="entry name" value="OMPA-like"/>
    <property type="match status" value="1"/>
</dbReference>
<feature type="signal peptide" evidence="2">
    <location>
        <begin position="1"/>
        <end position="26"/>
    </location>
</feature>
<dbReference type="Gene3D" id="2.40.160.20">
    <property type="match status" value="1"/>
</dbReference>
<dbReference type="OrthoDB" id="1522982at2"/>
<gene>
    <name evidence="4" type="ORF">SAMN04487989_101269</name>
</gene>
<proteinExistence type="predicted"/>
<evidence type="ECO:0000256" key="1">
    <source>
        <dbReference type="ARBA" id="ARBA00022729"/>
    </source>
</evidence>
<dbReference type="RefSeq" id="WP_092205850.1">
    <property type="nucleotide sequence ID" value="NZ_FOVN01000001.1"/>
</dbReference>
<dbReference type="InterPro" id="IPR011250">
    <property type="entry name" value="OMP/PagP_B-barrel"/>
</dbReference>
<protein>
    <submittedName>
        <fullName evidence="4">Outer membrane protein beta-barrel domain-containing protein</fullName>
    </submittedName>
</protein>
<feature type="domain" description="Outer membrane protein beta-barrel" evidence="3">
    <location>
        <begin position="14"/>
        <end position="201"/>
    </location>
</feature>
<dbReference type="Proteomes" id="UP000198705">
    <property type="component" value="Unassembled WGS sequence"/>
</dbReference>
<evidence type="ECO:0000313" key="5">
    <source>
        <dbReference type="Proteomes" id="UP000198705"/>
    </source>
</evidence>
<name>A0A1I4YT30_9FLAO</name>
<dbReference type="InterPro" id="IPR027385">
    <property type="entry name" value="Beta-barrel_OMP"/>
</dbReference>
<dbReference type="STRING" id="649333.SAMN04487989_101269"/>
<accession>A0A1I4YT30</accession>
<evidence type="ECO:0000256" key="2">
    <source>
        <dbReference type="SAM" id="SignalP"/>
    </source>
</evidence>
<dbReference type="AlphaFoldDB" id="A0A1I4YT30"/>
<evidence type="ECO:0000313" key="4">
    <source>
        <dbReference type="EMBL" id="SFN41185.1"/>
    </source>
</evidence>
<feature type="chain" id="PRO_5011447692" evidence="2">
    <location>
        <begin position="27"/>
        <end position="212"/>
    </location>
</feature>
<dbReference type="Pfam" id="PF13505">
    <property type="entry name" value="OMP_b-brl"/>
    <property type="match status" value="1"/>
</dbReference>
<reference evidence="5" key="1">
    <citation type="submission" date="2016-10" db="EMBL/GenBank/DDBJ databases">
        <authorList>
            <person name="Varghese N."/>
            <person name="Submissions S."/>
        </authorList>
    </citation>
    <scope>NUCLEOTIDE SEQUENCE [LARGE SCALE GENOMIC DNA]</scope>
    <source>
        <strain evidence="5">DSM 23925</strain>
    </source>
</reference>
<dbReference type="EMBL" id="FOVN01000001">
    <property type="protein sequence ID" value="SFN41185.1"/>
    <property type="molecule type" value="Genomic_DNA"/>
</dbReference>
<organism evidence="4 5">
    <name type="scientific">Bizionia echini</name>
    <dbReference type="NCBI Taxonomy" id="649333"/>
    <lineage>
        <taxon>Bacteria</taxon>
        <taxon>Pseudomonadati</taxon>
        <taxon>Bacteroidota</taxon>
        <taxon>Flavobacteriia</taxon>
        <taxon>Flavobacteriales</taxon>
        <taxon>Flavobacteriaceae</taxon>
        <taxon>Bizionia</taxon>
    </lineage>
</organism>